<sequence>MKKYIFIIIGTLSLINSKGQNVGIGLDNNAEPEERLHVKSVDFRGMLHFEDANGNIIPYGDNTKYLVYEGNGQGIGWENISEPYDFASSTLIKNKILNSDIDGITIRHSSNTSKDELGDSFIHGNNASNKQWKMLNSNTNLDENPLVSKVRFTSTNSSINATIQTMVLKYSTNNDQTIVSYTCGFFIKKANNHNINEFKLFHIRPEVITGPPNSFKLLTMSGMIKRQSGIDGIGNLEIDTDYYITPACRGRNIGDQNDRELLIGKSVTSGYTESTRSILTPNNVQTSFVIEQVEQ</sequence>
<evidence type="ECO:0008006" key="3">
    <source>
        <dbReference type="Google" id="ProtNLM"/>
    </source>
</evidence>
<name>A0ABX7XF27_9FLAO</name>
<keyword evidence="2" id="KW-1185">Reference proteome</keyword>
<organism evidence="1 2">
    <name type="scientific">Faecalibacter bovis</name>
    <dbReference type="NCBI Taxonomy" id="2898187"/>
    <lineage>
        <taxon>Bacteria</taxon>
        <taxon>Pseudomonadati</taxon>
        <taxon>Bacteroidota</taxon>
        <taxon>Flavobacteriia</taxon>
        <taxon>Flavobacteriales</taxon>
        <taxon>Weeksellaceae</taxon>
        <taxon>Faecalibacter</taxon>
    </lineage>
</organism>
<evidence type="ECO:0000313" key="2">
    <source>
        <dbReference type="Proteomes" id="UP000672011"/>
    </source>
</evidence>
<proteinExistence type="predicted"/>
<gene>
    <name evidence="1" type="ORF">J9309_04005</name>
</gene>
<reference evidence="2" key="2">
    <citation type="submission" date="2021-04" db="EMBL/GenBank/DDBJ databases">
        <title>Taxonomy of Flavobacteriaceae bacterium ZY171143.</title>
        <authorList>
            <person name="Li F."/>
        </authorList>
    </citation>
    <scope>NUCLEOTIDE SEQUENCE [LARGE SCALE GENOMIC DNA]</scope>
    <source>
        <strain evidence="2">ZY171143</strain>
    </source>
</reference>
<evidence type="ECO:0000313" key="1">
    <source>
        <dbReference type="EMBL" id="QTV06495.1"/>
    </source>
</evidence>
<protein>
    <recommendedName>
        <fullName evidence="3">Ricin B lectin domain-containing protein</fullName>
    </recommendedName>
</protein>
<dbReference type="RefSeq" id="WP_230477213.1">
    <property type="nucleotide sequence ID" value="NZ_CP072842.1"/>
</dbReference>
<dbReference type="Proteomes" id="UP000672011">
    <property type="component" value="Chromosome"/>
</dbReference>
<accession>A0ABX7XF27</accession>
<dbReference type="EMBL" id="CP072842">
    <property type="protein sequence ID" value="QTV06495.1"/>
    <property type="molecule type" value="Genomic_DNA"/>
</dbReference>
<reference evidence="1 2" key="1">
    <citation type="journal article" date="2021" name="Int. J. Syst. Evol. Microbiol.">
        <title>Faecalibacter bovis sp. nov., isolated from cow faeces.</title>
        <authorList>
            <person name="Li F."/>
            <person name="Zhao W."/>
            <person name="Hong Q."/>
            <person name="Shao Q."/>
            <person name="Song J."/>
            <person name="Yang S."/>
        </authorList>
    </citation>
    <scope>NUCLEOTIDE SEQUENCE [LARGE SCALE GENOMIC DNA]</scope>
    <source>
        <strain evidence="1 2">ZY171143</strain>
    </source>
</reference>